<keyword evidence="1" id="KW-0472">Membrane</keyword>
<accession>A0A9Q1KXZ2</accession>
<feature type="transmembrane region" description="Helical" evidence="1">
    <location>
        <begin position="20"/>
        <end position="38"/>
    </location>
</feature>
<keyword evidence="1" id="KW-1133">Transmembrane helix</keyword>
<proteinExistence type="predicted"/>
<protein>
    <submittedName>
        <fullName evidence="2">Uncharacterized protein</fullName>
    </submittedName>
</protein>
<organism evidence="2 3">
    <name type="scientific">Carnegiea gigantea</name>
    <dbReference type="NCBI Taxonomy" id="171969"/>
    <lineage>
        <taxon>Eukaryota</taxon>
        <taxon>Viridiplantae</taxon>
        <taxon>Streptophyta</taxon>
        <taxon>Embryophyta</taxon>
        <taxon>Tracheophyta</taxon>
        <taxon>Spermatophyta</taxon>
        <taxon>Magnoliopsida</taxon>
        <taxon>eudicotyledons</taxon>
        <taxon>Gunneridae</taxon>
        <taxon>Pentapetalae</taxon>
        <taxon>Caryophyllales</taxon>
        <taxon>Cactineae</taxon>
        <taxon>Cactaceae</taxon>
        <taxon>Cactoideae</taxon>
        <taxon>Echinocereeae</taxon>
        <taxon>Carnegiea</taxon>
    </lineage>
</organism>
<evidence type="ECO:0000313" key="2">
    <source>
        <dbReference type="EMBL" id="KAJ8450939.1"/>
    </source>
</evidence>
<feature type="transmembrane region" description="Helical" evidence="1">
    <location>
        <begin position="136"/>
        <end position="158"/>
    </location>
</feature>
<dbReference type="OrthoDB" id="996069at2759"/>
<evidence type="ECO:0000256" key="1">
    <source>
        <dbReference type="SAM" id="Phobius"/>
    </source>
</evidence>
<gene>
    <name evidence="2" type="ORF">Cgig2_032564</name>
</gene>
<keyword evidence="3" id="KW-1185">Reference proteome</keyword>
<feature type="transmembrane region" description="Helical" evidence="1">
    <location>
        <begin position="58"/>
        <end position="81"/>
    </location>
</feature>
<comment type="caution">
    <text evidence="2">The sequence shown here is derived from an EMBL/GenBank/DDBJ whole genome shotgun (WGS) entry which is preliminary data.</text>
</comment>
<feature type="transmembrane region" description="Helical" evidence="1">
    <location>
        <begin position="178"/>
        <end position="200"/>
    </location>
</feature>
<reference evidence="2" key="1">
    <citation type="submission" date="2022-04" db="EMBL/GenBank/DDBJ databases">
        <title>Carnegiea gigantea Genome sequencing and assembly v2.</title>
        <authorList>
            <person name="Copetti D."/>
            <person name="Sanderson M.J."/>
            <person name="Burquez A."/>
            <person name="Wojciechowski M.F."/>
        </authorList>
    </citation>
    <scope>NUCLEOTIDE SEQUENCE</scope>
    <source>
        <strain evidence="2">SGP5-SGP5p</strain>
        <tissue evidence="2">Aerial part</tissue>
    </source>
</reference>
<evidence type="ECO:0000313" key="3">
    <source>
        <dbReference type="Proteomes" id="UP001153076"/>
    </source>
</evidence>
<sequence>MEDDAAVADKKSACKDVARLILSILIMLVLVWVVHTGYRLATEAREENGSHGSEYNSVVVMFGVFTVVFGLIYFIVGLTIVAELGVDLSTWVQTRDMETTHDQGTLDSNSFCIPFFATLHTRFFGKSEQRKEQKKICQLIIQTSLIMGSMFMLSWAIYHGYKLAMEAPKGGIYNGLAFLMGFTAMGFGFIYFMLGIGIIAESTLYLSSRLRHVMESDNYQNLDADAYLAV</sequence>
<dbReference type="EMBL" id="JAKOGI010000012">
    <property type="protein sequence ID" value="KAJ8450939.1"/>
    <property type="molecule type" value="Genomic_DNA"/>
</dbReference>
<dbReference type="AlphaFoldDB" id="A0A9Q1KXZ2"/>
<name>A0A9Q1KXZ2_9CARY</name>
<keyword evidence="1" id="KW-0812">Transmembrane</keyword>
<dbReference type="Proteomes" id="UP001153076">
    <property type="component" value="Unassembled WGS sequence"/>
</dbReference>